<dbReference type="CDD" id="cd06288">
    <property type="entry name" value="PBP1_sucrose_transcription_regulator"/>
    <property type="match status" value="1"/>
</dbReference>
<gene>
    <name evidence="5" type="ORF">PN838_00465</name>
</gene>
<evidence type="ECO:0000313" key="5">
    <source>
        <dbReference type="EMBL" id="MDC2887593.1"/>
    </source>
</evidence>
<accession>A0ABT5F9Q6</accession>
<dbReference type="RefSeq" id="WP_215964913.1">
    <property type="nucleotide sequence ID" value="NZ_JAQOMS010000002.1"/>
</dbReference>
<keyword evidence="2 5" id="KW-0238">DNA-binding</keyword>
<dbReference type="Proteomes" id="UP001528411">
    <property type="component" value="Unassembled WGS sequence"/>
</dbReference>
<keyword evidence="3" id="KW-0804">Transcription</keyword>
<dbReference type="GO" id="GO:0003677">
    <property type="term" value="F:DNA binding"/>
    <property type="evidence" value="ECO:0007669"/>
    <property type="project" value="UniProtKB-KW"/>
</dbReference>
<name>A0ABT5F9Q6_9GAMM</name>
<dbReference type="PROSITE" id="PS00356">
    <property type="entry name" value="HTH_LACI_1"/>
    <property type="match status" value="1"/>
</dbReference>
<protein>
    <submittedName>
        <fullName evidence="5">LacI family DNA-binding transcriptional regulator</fullName>
    </submittedName>
</protein>
<evidence type="ECO:0000259" key="4">
    <source>
        <dbReference type="PROSITE" id="PS50932"/>
    </source>
</evidence>
<comment type="caution">
    <text evidence="5">The sequence shown here is derived from an EMBL/GenBank/DDBJ whole genome shotgun (WGS) entry which is preliminary data.</text>
</comment>
<evidence type="ECO:0000256" key="3">
    <source>
        <dbReference type="ARBA" id="ARBA00023163"/>
    </source>
</evidence>
<reference evidence="5 6" key="1">
    <citation type="submission" date="2023-01" db="EMBL/GenBank/DDBJ databases">
        <title>Psychrosphaera sp. nov., isolated from marine algae.</title>
        <authorList>
            <person name="Bayburt H."/>
            <person name="Choi B.J."/>
            <person name="Kim J.M."/>
            <person name="Choi D.G."/>
            <person name="Jeon C.O."/>
        </authorList>
    </citation>
    <scope>NUCLEOTIDE SEQUENCE [LARGE SCALE GENOMIC DNA]</scope>
    <source>
        <strain evidence="5 6">G1-22</strain>
    </source>
</reference>
<dbReference type="InterPro" id="IPR000843">
    <property type="entry name" value="HTH_LacI"/>
</dbReference>
<keyword evidence="6" id="KW-1185">Reference proteome</keyword>
<dbReference type="InterPro" id="IPR046335">
    <property type="entry name" value="LacI/GalR-like_sensor"/>
</dbReference>
<evidence type="ECO:0000313" key="6">
    <source>
        <dbReference type="Proteomes" id="UP001528411"/>
    </source>
</evidence>
<dbReference type="EMBL" id="JAQOMS010000002">
    <property type="protein sequence ID" value="MDC2887593.1"/>
    <property type="molecule type" value="Genomic_DNA"/>
</dbReference>
<feature type="domain" description="HTH lacI-type" evidence="4">
    <location>
        <begin position="2"/>
        <end position="56"/>
    </location>
</feature>
<organism evidence="5 6">
    <name type="scientific">Psychrosphaera algicola</name>
    <dbReference type="NCBI Taxonomy" id="3023714"/>
    <lineage>
        <taxon>Bacteria</taxon>
        <taxon>Pseudomonadati</taxon>
        <taxon>Pseudomonadota</taxon>
        <taxon>Gammaproteobacteria</taxon>
        <taxon>Alteromonadales</taxon>
        <taxon>Pseudoalteromonadaceae</taxon>
        <taxon>Psychrosphaera</taxon>
    </lineage>
</organism>
<proteinExistence type="predicted"/>
<keyword evidence="1" id="KW-0805">Transcription regulation</keyword>
<dbReference type="Pfam" id="PF00356">
    <property type="entry name" value="LacI"/>
    <property type="match status" value="1"/>
</dbReference>
<dbReference type="CDD" id="cd01392">
    <property type="entry name" value="HTH_LacI"/>
    <property type="match status" value="1"/>
</dbReference>
<evidence type="ECO:0000256" key="2">
    <source>
        <dbReference type="ARBA" id="ARBA00023125"/>
    </source>
</evidence>
<dbReference type="SMART" id="SM00354">
    <property type="entry name" value="HTH_LACI"/>
    <property type="match status" value="1"/>
</dbReference>
<evidence type="ECO:0000256" key="1">
    <source>
        <dbReference type="ARBA" id="ARBA00023015"/>
    </source>
</evidence>
<sequence length="336" mass="37210">MTSIKDVAEKANVSIKTVSRILGGFEGVSAKTKEKVTNAMKELDYAPSAAAQALRGVEAGIVSLITDNLTTTPDSYEIVAGIQNICDQHGKQLLIGEMAGKPENFERLVDDFKRHRSQAIILATVFHKEVKIEQAFKNTPLILVNCFEQQTLHPTIIPDDYQGGYDAAVHLINKGHTRIAELRLFEDMKASQLRHQGYKQALSDHQIAYDPTLIRIGVIENESDEFAQLEQVLKDLLSLPNPPSALMCGNDKMAMRTYMLVRGVMGYQIPQQISIVGYDNYRLISENLLPKLSTVSLPYFAMGQEAAKLAIAKIKQAKIHKISGQFVDRGSVATLL</sequence>
<dbReference type="Pfam" id="PF13377">
    <property type="entry name" value="Peripla_BP_3"/>
    <property type="match status" value="1"/>
</dbReference>
<dbReference type="PANTHER" id="PTHR30146:SF148">
    <property type="entry name" value="HTH-TYPE TRANSCRIPTIONAL REPRESSOR PURR-RELATED"/>
    <property type="match status" value="1"/>
</dbReference>
<dbReference type="PANTHER" id="PTHR30146">
    <property type="entry name" value="LACI-RELATED TRANSCRIPTIONAL REPRESSOR"/>
    <property type="match status" value="1"/>
</dbReference>
<dbReference type="PROSITE" id="PS50932">
    <property type="entry name" value="HTH_LACI_2"/>
    <property type="match status" value="1"/>
</dbReference>